<evidence type="ECO:0000313" key="6">
    <source>
        <dbReference type="Proteomes" id="UP001225378"/>
    </source>
</evidence>
<dbReference type="Gene3D" id="3.30.1330.60">
    <property type="entry name" value="OmpA-like domain"/>
    <property type="match status" value="1"/>
</dbReference>
<feature type="transmembrane region" description="Helical" evidence="3">
    <location>
        <begin position="31"/>
        <end position="54"/>
    </location>
</feature>
<proteinExistence type="predicted"/>
<dbReference type="SUPFAM" id="SSF103088">
    <property type="entry name" value="OmpA-like"/>
    <property type="match status" value="1"/>
</dbReference>
<dbReference type="AlphaFoldDB" id="A0AAU7NUX4"/>
<keyword evidence="3" id="KW-1133">Transmembrane helix</keyword>
<feature type="domain" description="OmpA-like" evidence="4">
    <location>
        <begin position="176"/>
        <end position="296"/>
    </location>
</feature>
<dbReference type="PANTHER" id="PTHR30329">
    <property type="entry name" value="STATOR ELEMENT OF FLAGELLAR MOTOR COMPLEX"/>
    <property type="match status" value="1"/>
</dbReference>
<dbReference type="PANTHER" id="PTHR30329:SF21">
    <property type="entry name" value="LIPOPROTEIN YIAD-RELATED"/>
    <property type="match status" value="1"/>
</dbReference>
<feature type="compositionally biased region" description="Pro residues" evidence="2">
    <location>
        <begin position="84"/>
        <end position="99"/>
    </location>
</feature>
<feature type="compositionally biased region" description="Polar residues" evidence="2">
    <location>
        <begin position="125"/>
        <end position="134"/>
    </location>
</feature>
<organism evidence="5 6">
    <name type="scientific">Methylomarinum roseum</name>
    <dbReference type="NCBI Taxonomy" id="3067653"/>
    <lineage>
        <taxon>Bacteria</taxon>
        <taxon>Pseudomonadati</taxon>
        <taxon>Pseudomonadota</taxon>
        <taxon>Gammaproteobacteria</taxon>
        <taxon>Methylococcales</taxon>
        <taxon>Methylococcaceae</taxon>
        <taxon>Methylomarinum</taxon>
    </lineage>
</organism>
<keyword evidence="3" id="KW-0812">Transmembrane</keyword>
<dbReference type="Proteomes" id="UP001225378">
    <property type="component" value="Chromosome"/>
</dbReference>
<evidence type="ECO:0000256" key="2">
    <source>
        <dbReference type="SAM" id="MobiDB-lite"/>
    </source>
</evidence>
<name>A0AAU7NUX4_9GAMM</name>
<evidence type="ECO:0000259" key="4">
    <source>
        <dbReference type="PROSITE" id="PS51123"/>
    </source>
</evidence>
<evidence type="ECO:0000256" key="1">
    <source>
        <dbReference type="PROSITE-ProRule" id="PRU00473"/>
    </source>
</evidence>
<gene>
    <name evidence="5" type="ORF">Q9L42_019235</name>
</gene>
<dbReference type="InterPro" id="IPR050330">
    <property type="entry name" value="Bact_OuterMem_StrucFunc"/>
</dbReference>
<reference evidence="5 6" key="1">
    <citation type="journal article" date="2024" name="Microbiology">
        <title>Methylomarinum rosea sp. nov., a novel halophilic methanotrophic bacterium from the hypersaline Lake Elton.</title>
        <authorList>
            <person name="Suleimanov R.Z."/>
            <person name="Oshkin I.Y."/>
            <person name="Danilova O.V."/>
            <person name="Suzina N.E."/>
            <person name="Dedysh S.N."/>
        </authorList>
    </citation>
    <scope>NUCLEOTIDE SEQUENCE [LARGE SCALE GENOMIC DNA]</scope>
    <source>
        <strain evidence="5 6">Ch1-1</strain>
    </source>
</reference>
<dbReference type="CDD" id="cd07185">
    <property type="entry name" value="OmpA_C-like"/>
    <property type="match status" value="1"/>
</dbReference>
<feature type="compositionally biased region" description="Basic and acidic residues" evidence="2">
    <location>
        <begin position="141"/>
        <end position="151"/>
    </location>
</feature>
<dbReference type="KEGG" id="mech:Q9L42_019235"/>
<accession>A0AAU7NUX4</accession>
<sequence length="305" mass="33604">MNGKSFSRLESSQAIDELLSLSDRRQPPNWLLTYLDVFVLIVMLVVTLVALSTFEPDVRSNEKPTKIVIIKKTIKPAKKAEPAPVVPAEPAVAPPPAKPQQPIQVETEPTVAPEKTPIATKPAATIQTTENTPLPEQEQAAESKTEPKDEAAMQQQLHSQLQQLGLSDSINMTVTQGYAQLEIQDNILYQSSEATLTETGRSVLSKLTPLLKQAKGLIYIEGHTDNRPIKTAQFPSNWELGAARATSVLHFLASQQIDASRMRAVTYADTQPIADNATEPGRRKNRRVNIVVKMPDNTNVPYKTE</sequence>
<evidence type="ECO:0000313" key="5">
    <source>
        <dbReference type="EMBL" id="XBS20456.1"/>
    </source>
</evidence>
<feature type="region of interest" description="Disordered" evidence="2">
    <location>
        <begin position="79"/>
        <end position="158"/>
    </location>
</feature>
<keyword evidence="1 3" id="KW-0472">Membrane</keyword>
<evidence type="ECO:0000256" key="3">
    <source>
        <dbReference type="SAM" id="Phobius"/>
    </source>
</evidence>
<dbReference type="RefSeq" id="WP_305906766.1">
    <property type="nucleotide sequence ID" value="NZ_CP157743.1"/>
</dbReference>
<dbReference type="InterPro" id="IPR036737">
    <property type="entry name" value="OmpA-like_sf"/>
</dbReference>
<protein>
    <submittedName>
        <fullName evidence="5">OmpA family protein</fullName>
    </submittedName>
</protein>
<dbReference type="PROSITE" id="PS51123">
    <property type="entry name" value="OMPA_2"/>
    <property type="match status" value="1"/>
</dbReference>
<dbReference type="GO" id="GO:0016020">
    <property type="term" value="C:membrane"/>
    <property type="evidence" value="ECO:0007669"/>
    <property type="project" value="UniProtKB-UniRule"/>
</dbReference>
<dbReference type="Pfam" id="PF00691">
    <property type="entry name" value="OmpA"/>
    <property type="match status" value="1"/>
</dbReference>
<dbReference type="EMBL" id="CP157743">
    <property type="protein sequence ID" value="XBS20456.1"/>
    <property type="molecule type" value="Genomic_DNA"/>
</dbReference>
<keyword evidence="6" id="KW-1185">Reference proteome</keyword>
<dbReference type="InterPro" id="IPR006665">
    <property type="entry name" value="OmpA-like"/>
</dbReference>